<evidence type="ECO:0000256" key="3">
    <source>
        <dbReference type="ARBA" id="ARBA00023235"/>
    </source>
</evidence>
<protein>
    <recommendedName>
        <fullName evidence="4">tRNA pseudouridine synthase A</fullName>
        <ecNumber evidence="4">5.4.99.12</ecNumber>
    </recommendedName>
    <alternativeName>
        <fullName evidence="4">tRNA pseudouridine(38-40) synthase</fullName>
    </alternativeName>
    <alternativeName>
        <fullName evidence="4">tRNA pseudouridylate synthase I</fullName>
    </alternativeName>
    <alternativeName>
        <fullName evidence="4">tRNA-uridine isomerase I</fullName>
    </alternativeName>
</protein>
<dbReference type="InterPro" id="IPR001406">
    <property type="entry name" value="PsdUridine_synth_TruA"/>
</dbReference>
<keyword evidence="3 4" id="KW-0413">Isomerase</keyword>
<dbReference type="NCBIfam" id="TIGR00071">
    <property type="entry name" value="hisT_truA"/>
    <property type="match status" value="1"/>
</dbReference>
<dbReference type="GO" id="GO:0160147">
    <property type="term" value="F:tRNA pseudouridine(38-40) synthase activity"/>
    <property type="evidence" value="ECO:0007669"/>
    <property type="project" value="UniProtKB-EC"/>
</dbReference>
<evidence type="ECO:0000259" key="8">
    <source>
        <dbReference type="Pfam" id="PF01416"/>
    </source>
</evidence>
<gene>
    <name evidence="4 9" type="primary">truA</name>
    <name evidence="9" type="ORF">MBBWO_03500</name>
</gene>
<dbReference type="Proteomes" id="UP000245577">
    <property type="component" value="Unassembled WGS sequence"/>
</dbReference>
<feature type="active site" description="Nucleophile" evidence="4 5">
    <location>
        <position position="72"/>
    </location>
</feature>
<evidence type="ECO:0000313" key="10">
    <source>
        <dbReference type="Proteomes" id="UP000245577"/>
    </source>
</evidence>
<dbReference type="InterPro" id="IPR020094">
    <property type="entry name" value="TruA/RsuA/RluB/E/F_N"/>
</dbReference>
<proteinExistence type="inferred from homology"/>
<evidence type="ECO:0000256" key="1">
    <source>
        <dbReference type="ARBA" id="ARBA00009375"/>
    </source>
</evidence>
<evidence type="ECO:0000256" key="7">
    <source>
        <dbReference type="RuleBase" id="RU003792"/>
    </source>
</evidence>
<dbReference type="AlphaFoldDB" id="A0A2U1S8R3"/>
<accession>A0A2U1S8R3</accession>
<dbReference type="EC" id="5.4.99.12" evidence="4"/>
<dbReference type="PANTHER" id="PTHR11142">
    <property type="entry name" value="PSEUDOURIDYLATE SYNTHASE"/>
    <property type="match status" value="1"/>
</dbReference>
<name>A0A2U1S8R3_9EURY</name>
<dbReference type="Gene3D" id="3.30.70.580">
    <property type="entry name" value="Pseudouridine synthase I, catalytic domain, N-terminal subdomain"/>
    <property type="match status" value="1"/>
</dbReference>
<keyword evidence="2 4" id="KW-0819">tRNA processing</keyword>
<organism evidence="9 10">
    <name type="scientific">Methanobrevibacter woesei</name>
    <dbReference type="NCBI Taxonomy" id="190976"/>
    <lineage>
        <taxon>Archaea</taxon>
        <taxon>Methanobacteriati</taxon>
        <taxon>Methanobacteriota</taxon>
        <taxon>Methanomada group</taxon>
        <taxon>Methanobacteria</taxon>
        <taxon>Methanobacteriales</taxon>
        <taxon>Methanobacteriaceae</taxon>
        <taxon>Methanobrevibacter</taxon>
    </lineage>
</organism>
<dbReference type="HAMAP" id="MF_00171">
    <property type="entry name" value="TruA"/>
    <property type="match status" value="1"/>
</dbReference>
<dbReference type="GO" id="GO:0031119">
    <property type="term" value="P:tRNA pseudouridine synthesis"/>
    <property type="evidence" value="ECO:0007669"/>
    <property type="project" value="UniProtKB-UniRule"/>
</dbReference>
<comment type="caution">
    <text evidence="4">Lacks conserved residue(s) required for the propagation of feature annotation.</text>
</comment>
<evidence type="ECO:0000256" key="5">
    <source>
        <dbReference type="PIRSR" id="PIRSR001430-1"/>
    </source>
</evidence>
<dbReference type="InterPro" id="IPR020097">
    <property type="entry name" value="PsdUridine_synth_TruA_a/b_dom"/>
</dbReference>
<evidence type="ECO:0000256" key="4">
    <source>
        <dbReference type="HAMAP-Rule" id="MF_00171"/>
    </source>
</evidence>
<dbReference type="InterPro" id="IPR020095">
    <property type="entry name" value="PsdUridine_synth_TruA_C"/>
</dbReference>
<evidence type="ECO:0000256" key="2">
    <source>
        <dbReference type="ARBA" id="ARBA00022694"/>
    </source>
</evidence>
<dbReference type="Gene3D" id="3.30.70.660">
    <property type="entry name" value="Pseudouridine synthase I, catalytic domain, C-terminal subdomain"/>
    <property type="match status" value="1"/>
</dbReference>
<dbReference type="Pfam" id="PF01416">
    <property type="entry name" value="PseudoU_synth_1"/>
    <property type="match status" value="1"/>
</dbReference>
<comment type="function">
    <text evidence="4">Formation of pseudouridine at positions 38, 39 and 40 in the anticodon stem and loop of transfer RNAs.</text>
</comment>
<reference evidence="9 10" key="1">
    <citation type="submission" date="2017-03" db="EMBL/GenBank/DDBJ databases">
        <title>Genome sequence of Methanobrevibacter wosei.</title>
        <authorList>
            <person name="Poehlein A."/>
            <person name="Seedorf H."/>
            <person name="Daniel R."/>
        </authorList>
    </citation>
    <scope>NUCLEOTIDE SEQUENCE [LARGE SCALE GENOMIC DNA]</scope>
    <source>
        <strain evidence="9 10">DSM 11979</strain>
    </source>
</reference>
<feature type="binding site" evidence="4 6">
    <location>
        <position position="125"/>
    </location>
    <ligand>
        <name>substrate</name>
    </ligand>
</feature>
<keyword evidence="10" id="KW-1185">Reference proteome</keyword>
<dbReference type="PIRSF" id="PIRSF001430">
    <property type="entry name" value="tRNA_psdUrid_synth"/>
    <property type="match status" value="1"/>
</dbReference>
<comment type="similarity">
    <text evidence="1 4 7">Belongs to the tRNA pseudouridine synthase TruA family.</text>
</comment>
<evidence type="ECO:0000313" key="9">
    <source>
        <dbReference type="EMBL" id="PWB86637.1"/>
    </source>
</evidence>
<dbReference type="SUPFAM" id="SSF55120">
    <property type="entry name" value="Pseudouridine synthase"/>
    <property type="match status" value="1"/>
</dbReference>
<dbReference type="EMBL" id="MZGU01000003">
    <property type="protein sequence ID" value="PWB86637.1"/>
    <property type="molecule type" value="Genomic_DNA"/>
</dbReference>
<comment type="caution">
    <text evidence="9">The sequence shown here is derived from an EMBL/GenBank/DDBJ whole genome shotgun (WGS) entry which is preliminary data.</text>
</comment>
<comment type="catalytic activity">
    <reaction evidence="4 7">
        <text>uridine(38/39/40) in tRNA = pseudouridine(38/39/40) in tRNA</text>
        <dbReference type="Rhea" id="RHEA:22376"/>
        <dbReference type="Rhea" id="RHEA-COMP:10085"/>
        <dbReference type="Rhea" id="RHEA-COMP:10087"/>
        <dbReference type="ChEBI" id="CHEBI:65314"/>
        <dbReference type="ChEBI" id="CHEBI:65315"/>
        <dbReference type="EC" id="5.4.99.12"/>
    </reaction>
</comment>
<sequence>MIFTIAFYPEINNISNMKRTALKIGYIGTNFHGFQRQPDLRTVEEELIYHLRKLDYIDDLKKSRFRIAGRTDAGVHSLGNVISFQSEKEVRVNEINNSLPDDIQILAKAPVRFGFKPRYAEMRQYRYLLFRDDLDIDKLNEVAEVFKGTHNFTNFTKRFQKTTTRTIADIKISQPTLEDYHKKDFPNLHEPLTPIFVDIYGESFLWNMVRKMMRVFVDVAIGKMEIEEVNKLLNPPEGAPRANIKVLEPDYLILMNVEYDGVKFQYDQYACERFTRDLTDSLCDLQKKYAIRESMIKSLKDLKGN</sequence>
<dbReference type="GO" id="GO:0003723">
    <property type="term" value="F:RNA binding"/>
    <property type="evidence" value="ECO:0007669"/>
    <property type="project" value="InterPro"/>
</dbReference>
<dbReference type="InterPro" id="IPR020103">
    <property type="entry name" value="PsdUridine_synth_cat_dom_sf"/>
</dbReference>
<dbReference type="PANTHER" id="PTHR11142:SF0">
    <property type="entry name" value="TRNA PSEUDOURIDINE SYNTHASE-LIKE 1"/>
    <property type="match status" value="1"/>
</dbReference>
<feature type="domain" description="Pseudouridine synthase I TruA alpha/beta" evidence="8">
    <location>
        <begin position="143"/>
        <end position="260"/>
    </location>
</feature>
<evidence type="ECO:0000256" key="6">
    <source>
        <dbReference type="PIRSR" id="PIRSR001430-2"/>
    </source>
</evidence>